<proteinExistence type="inferred from homology"/>
<dbReference type="GO" id="GO:0005739">
    <property type="term" value="C:mitochondrion"/>
    <property type="evidence" value="ECO:0007669"/>
    <property type="project" value="UniProtKB-SubCell"/>
</dbReference>
<evidence type="ECO:0000256" key="5">
    <source>
        <dbReference type="ARBA" id="ARBA00023128"/>
    </source>
</evidence>
<dbReference type="InterPro" id="IPR003788">
    <property type="entry name" value="NDUFAF7"/>
</dbReference>
<dbReference type="EC" id="2.1.1.320" evidence="7"/>
<comment type="catalytic activity">
    <reaction evidence="6 7">
        <text>L-arginyl-[protein] + 2 S-adenosyl-L-methionine = N(omega),N(omega)'-dimethyl-L-arginyl-[protein] + 2 S-adenosyl-L-homocysteine + 2 H(+)</text>
        <dbReference type="Rhea" id="RHEA:48108"/>
        <dbReference type="Rhea" id="RHEA-COMP:10532"/>
        <dbReference type="Rhea" id="RHEA-COMP:11992"/>
        <dbReference type="ChEBI" id="CHEBI:15378"/>
        <dbReference type="ChEBI" id="CHEBI:29965"/>
        <dbReference type="ChEBI" id="CHEBI:57856"/>
        <dbReference type="ChEBI" id="CHEBI:59789"/>
        <dbReference type="ChEBI" id="CHEBI:88221"/>
        <dbReference type="EC" id="2.1.1.320"/>
    </reaction>
</comment>
<dbReference type="PANTHER" id="PTHR12049:SF5">
    <property type="entry name" value="PROTEIN ARGININE METHYLTRANSFERASE NDUFAF7 HOMOLOG, MITOCHONDRIAL"/>
    <property type="match status" value="1"/>
</dbReference>
<evidence type="ECO:0000256" key="2">
    <source>
        <dbReference type="ARBA" id="ARBA00005891"/>
    </source>
</evidence>
<keyword evidence="3 7" id="KW-0489">Methyltransferase</keyword>
<protein>
    <recommendedName>
        <fullName evidence="7">Protein arginine methyltransferase NDUFAF7</fullName>
        <ecNumber evidence="7">2.1.1.320</ecNumber>
    </recommendedName>
</protein>
<evidence type="ECO:0000256" key="6">
    <source>
        <dbReference type="ARBA" id="ARBA00048612"/>
    </source>
</evidence>
<evidence type="ECO:0000313" key="8">
    <source>
        <dbReference type="EMBL" id="KAH0449895.1"/>
    </source>
</evidence>
<comment type="subcellular location">
    <subcellularLocation>
        <location evidence="1 7">Mitochondrion</location>
    </subcellularLocation>
</comment>
<accession>A0AAV7FKK6</accession>
<keyword evidence="9" id="KW-1185">Reference proteome</keyword>
<dbReference type="Pfam" id="PF02636">
    <property type="entry name" value="Methyltransf_28"/>
    <property type="match status" value="1"/>
</dbReference>
<dbReference type="GO" id="GO:0035243">
    <property type="term" value="F:protein-arginine omega-N symmetric methyltransferase activity"/>
    <property type="evidence" value="ECO:0007669"/>
    <property type="project" value="UniProtKB-EC"/>
</dbReference>
<dbReference type="GO" id="GO:0032259">
    <property type="term" value="P:methylation"/>
    <property type="evidence" value="ECO:0007669"/>
    <property type="project" value="UniProtKB-KW"/>
</dbReference>
<name>A0AAV7FKK6_DENCH</name>
<dbReference type="SUPFAM" id="SSF53335">
    <property type="entry name" value="S-adenosyl-L-methionine-dependent methyltransferases"/>
    <property type="match status" value="1"/>
</dbReference>
<gene>
    <name evidence="8" type="ORF">IEQ34_020587</name>
</gene>
<dbReference type="EMBL" id="JAGFBR010000018">
    <property type="protein sequence ID" value="KAH0449895.1"/>
    <property type="molecule type" value="Genomic_DNA"/>
</dbReference>
<comment type="similarity">
    <text evidence="2 7">Belongs to the NDUFAF7 family.</text>
</comment>
<dbReference type="Proteomes" id="UP000775213">
    <property type="component" value="Unassembled WGS sequence"/>
</dbReference>
<comment type="caution">
    <text evidence="8">The sequence shown here is derived from an EMBL/GenBank/DDBJ whole genome shotgun (WGS) entry which is preliminary data.</text>
</comment>
<evidence type="ECO:0000256" key="7">
    <source>
        <dbReference type="RuleBase" id="RU364114"/>
    </source>
</evidence>
<evidence type="ECO:0000313" key="9">
    <source>
        <dbReference type="Proteomes" id="UP000775213"/>
    </source>
</evidence>
<dbReference type="AlphaFoldDB" id="A0AAV7FKK6"/>
<sequence>MFHLFVPFEDSLKVSEIYKPLQDTLIAQCIKIIGLDKDGSTRPTRFLSATRKIWSKAFPKSRKAWLPTGCLQLLEVLHWALPKMSLVSSDFSYLPDVRIMGDRAPLVSTKKDGITVDHISYLDAKGDSDIFFPTDFFLLERIDHHSSGWTSEPKNSGSSKDSKPIKLRRSIILDTAAFIEQFGLPSKTRTKDGYNPLLDDFKNTKFYLSVPTHNVI</sequence>
<evidence type="ECO:0000256" key="1">
    <source>
        <dbReference type="ARBA" id="ARBA00004173"/>
    </source>
</evidence>
<organism evidence="8 9">
    <name type="scientific">Dendrobium chrysotoxum</name>
    <name type="common">Orchid</name>
    <dbReference type="NCBI Taxonomy" id="161865"/>
    <lineage>
        <taxon>Eukaryota</taxon>
        <taxon>Viridiplantae</taxon>
        <taxon>Streptophyta</taxon>
        <taxon>Embryophyta</taxon>
        <taxon>Tracheophyta</taxon>
        <taxon>Spermatophyta</taxon>
        <taxon>Magnoliopsida</taxon>
        <taxon>Liliopsida</taxon>
        <taxon>Asparagales</taxon>
        <taxon>Orchidaceae</taxon>
        <taxon>Epidendroideae</taxon>
        <taxon>Malaxideae</taxon>
        <taxon>Dendrobiinae</taxon>
        <taxon>Dendrobium</taxon>
    </lineage>
</organism>
<dbReference type="InterPro" id="IPR029063">
    <property type="entry name" value="SAM-dependent_MTases_sf"/>
</dbReference>
<reference evidence="8 9" key="1">
    <citation type="journal article" date="2021" name="Hortic Res">
        <title>Chromosome-scale assembly of the Dendrobium chrysotoxum genome enhances the understanding of orchid evolution.</title>
        <authorList>
            <person name="Zhang Y."/>
            <person name="Zhang G.Q."/>
            <person name="Zhang D."/>
            <person name="Liu X.D."/>
            <person name="Xu X.Y."/>
            <person name="Sun W.H."/>
            <person name="Yu X."/>
            <person name="Zhu X."/>
            <person name="Wang Z.W."/>
            <person name="Zhao X."/>
            <person name="Zhong W.Y."/>
            <person name="Chen H."/>
            <person name="Yin W.L."/>
            <person name="Huang T."/>
            <person name="Niu S.C."/>
            <person name="Liu Z.J."/>
        </authorList>
    </citation>
    <scope>NUCLEOTIDE SEQUENCE [LARGE SCALE GENOMIC DNA]</scope>
    <source>
        <strain evidence="8">Lindl</strain>
    </source>
</reference>
<keyword evidence="4 7" id="KW-0808">Transferase</keyword>
<evidence type="ECO:0000256" key="3">
    <source>
        <dbReference type="ARBA" id="ARBA00022603"/>
    </source>
</evidence>
<evidence type="ECO:0000256" key="4">
    <source>
        <dbReference type="ARBA" id="ARBA00022679"/>
    </source>
</evidence>
<keyword evidence="5 7" id="KW-0496">Mitochondrion</keyword>
<dbReference type="PANTHER" id="PTHR12049">
    <property type="entry name" value="PROTEIN ARGININE METHYLTRANSFERASE NDUFAF7, MITOCHONDRIAL"/>
    <property type="match status" value="1"/>
</dbReference>
<comment type="function">
    <text evidence="7">Arginine methyltransferase involved in the assembly or stability of mitochondrial NADH:ubiquinone oxidoreductase complex (complex I).</text>
</comment>